<dbReference type="GeneID" id="93613743"/>
<keyword evidence="2" id="KW-1185">Reference proteome</keyword>
<accession>I1C0T7</accession>
<dbReference type="VEuPathDB" id="FungiDB:RO3G_06772"/>
<proteinExistence type="predicted"/>
<dbReference type="AlphaFoldDB" id="I1C0T7"/>
<dbReference type="Proteomes" id="UP000009138">
    <property type="component" value="Unassembled WGS sequence"/>
</dbReference>
<dbReference type="InParanoid" id="I1C0T7"/>
<protein>
    <submittedName>
        <fullName evidence="1">Uncharacterized protein</fullName>
    </submittedName>
</protein>
<dbReference type="RefSeq" id="XP_067517463.1">
    <property type="nucleotide sequence ID" value="XM_067661362.1"/>
</dbReference>
<gene>
    <name evidence="1" type="ORF">RO3G_06772</name>
</gene>
<evidence type="ECO:0000313" key="1">
    <source>
        <dbReference type="EMBL" id="EIE82067.1"/>
    </source>
</evidence>
<sequence>MDVLLRWSLHAQNLVIREDLSSDSNHKFMIFSCQISTANSCSLPPKRVLWDLALSSAKPSFRVGLLLSE</sequence>
<name>I1C0T7_RHIO9</name>
<dbReference type="EMBL" id="CH476736">
    <property type="protein sequence ID" value="EIE82067.1"/>
    <property type="molecule type" value="Genomic_DNA"/>
</dbReference>
<evidence type="ECO:0000313" key="2">
    <source>
        <dbReference type="Proteomes" id="UP000009138"/>
    </source>
</evidence>
<reference evidence="1 2" key="1">
    <citation type="journal article" date="2009" name="PLoS Genet.">
        <title>Genomic analysis of the basal lineage fungus Rhizopus oryzae reveals a whole-genome duplication.</title>
        <authorList>
            <person name="Ma L.-J."/>
            <person name="Ibrahim A.S."/>
            <person name="Skory C."/>
            <person name="Grabherr M.G."/>
            <person name="Burger G."/>
            <person name="Butler M."/>
            <person name="Elias M."/>
            <person name="Idnurm A."/>
            <person name="Lang B.F."/>
            <person name="Sone T."/>
            <person name="Abe A."/>
            <person name="Calvo S.E."/>
            <person name="Corrochano L.M."/>
            <person name="Engels R."/>
            <person name="Fu J."/>
            <person name="Hansberg W."/>
            <person name="Kim J.-M."/>
            <person name="Kodira C.D."/>
            <person name="Koehrsen M.J."/>
            <person name="Liu B."/>
            <person name="Miranda-Saavedra D."/>
            <person name="O'Leary S."/>
            <person name="Ortiz-Castellanos L."/>
            <person name="Poulter R."/>
            <person name="Rodriguez-Romero J."/>
            <person name="Ruiz-Herrera J."/>
            <person name="Shen Y.-Q."/>
            <person name="Zeng Q."/>
            <person name="Galagan J."/>
            <person name="Birren B.W."/>
            <person name="Cuomo C.A."/>
            <person name="Wickes B.L."/>
        </authorList>
    </citation>
    <scope>NUCLEOTIDE SEQUENCE [LARGE SCALE GENOMIC DNA]</scope>
    <source>
        <strain evidence="2">RA 99-880 / ATCC MYA-4621 / FGSC 9543 / NRRL 43880</strain>
    </source>
</reference>
<organism evidence="1 2">
    <name type="scientific">Rhizopus delemar (strain RA 99-880 / ATCC MYA-4621 / FGSC 9543 / NRRL 43880)</name>
    <name type="common">Mucormycosis agent</name>
    <name type="synonym">Rhizopus arrhizus var. delemar</name>
    <dbReference type="NCBI Taxonomy" id="246409"/>
    <lineage>
        <taxon>Eukaryota</taxon>
        <taxon>Fungi</taxon>
        <taxon>Fungi incertae sedis</taxon>
        <taxon>Mucoromycota</taxon>
        <taxon>Mucoromycotina</taxon>
        <taxon>Mucoromycetes</taxon>
        <taxon>Mucorales</taxon>
        <taxon>Mucorineae</taxon>
        <taxon>Rhizopodaceae</taxon>
        <taxon>Rhizopus</taxon>
    </lineage>
</organism>